<evidence type="ECO:0000313" key="2">
    <source>
        <dbReference type="EMBL" id="GBM79379.1"/>
    </source>
</evidence>
<keyword evidence="3" id="KW-1185">Reference proteome</keyword>
<sequence length="71" mass="8234">IPGNILVSHSSSLCRIRLKIRRSAEILTTRLRGETVLMVTSSSLEKRLEKNIRLEHNRRRVENVRRGENPS</sequence>
<reference evidence="1 3" key="1">
    <citation type="journal article" date="2019" name="Sci. Rep.">
        <title>Orb-weaving spider Araneus ventricosus genome elucidates the spidroin gene catalogue.</title>
        <authorList>
            <person name="Kono N."/>
            <person name="Nakamura H."/>
            <person name="Ohtoshi R."/>
            <person name="Moran D.A.P."/>
            <person name="Shinohara A."/>
            <person name="Yoshida Y."/>
            <person name="Fujiwara M."/>
            <person name="Mori M."/>
            <person name="Tomita M."/>
            <person name="Arakawa K."/>
        </authorList>
    </citation>
    <scope>NUCLEOTIDE SEQUENCE [LARGE SCALE GENOMIC DNA]</scope>
</reference>
<proteinExistence type="predicted"/>
<accession>A0A4Y2IP06</accession>
<dbReference type="AlphaFoldDB" id="A0A4Y2IP06"/>
<gene>
    <name evidence="2" type="ORF">AVEN_18854_1</name>
    <name evidence="1" type="ORF">AVEN_231506_1</name>
</gene>
<feature type="non-terminal residue" evidence="1">
    <location>
        <position position="1"/>
    </location>
</feature>
<evidence type="ECO:0000313" key="1">
    <source>
        <dbReference type="EMBL" id="GBM79350.1"/>
    </source>
</evidence>
<comment type="caution">
    <text evidence="1">The sequence shown here is derived from an EMBL/GenBank/DDBJ whole genome shotgun (WGS) entry which is preliminary data.</text>
</comment>
<evidence type="ECO:0000313" key="3">
    <source>
        <dbReference type="Proteomes" id="UP000499080"/>
    </source>
</evidence>
<dbReference type="Proteomes" id="UP000499080">
    <property type="component" value="Unassembled WGS sequence"/>
</dbReference>
<organism evidence="1 3">
    <name type="scientific">Araneus ventricosus</name>
    <name type="common">Orbweaver spider</name>
    <name type="synonym">Epeira ventricosa</name>
    <dbReference type="NCBI Taxonomy" id="182803"/>
    <lineage>
        <taxon>Eukaryota</taxon>
        <taxon>Metazoa</taxon>
        <taxon>Ecdysozoa</taxon>
        <taxon>Arthropoda</taxon>
        <taxon>Chelicerata</taxon>
        <taxon>Arachnida</taxon>
        <taxon>Araneae</taxon>
        <taxon>Araneomorphae</taxon>
        <taxon>Entelegynae</taxon>
        <taxon>Araneoidea</taxon>
        <taxon>Araneidae</taxon>
        <taxon>Araneus</taxon>
    </lineage>
</organism>
<dbReference type="EMBL" id="BGPR01107369">
    <property type="protein sequence ID" value="GBM79350.1"/>
    <property type="molecule type" value="Genomic_DNA"/>
</dbReference>
<dbReference type="EMBL" id="BGPR01107375">
    <property type="protein sequence ID" value="GBM79379.1"/>
    <property type="molecule type" value="Genomic_DNA"/>
</dbReference>
<name>A0A4Y2IP06_ARAVE</name>
<protein>
    <submittedName>
        <fullName evidence="1">Uncharacterized protein</fullName>
    </submittedName>
</protein>